<dbReference type="GeneID" id="41968233"/>
<gene>
    <name evidence="3" type="ORF">E0L32_000786</name>
</gene>
<keyword evidence="1" id="KW-0732">Signal</keyword>
<dbReference type="Proteomes" id="UP000319257">
    <property type="component" value="Unassembled WGS sequence"/>
</dbReference>
<dbReference type="RefSeq" id="XP_030994320.1">
    <property type="nucleotide sequence ID" value="XM_031142653.1"/>
</dbReference>
<comment type="caution">
    <text evidence="3">The sequence shown here is derived from an EMBL/GenBank/DDBJ whole genome shotgun (WGS) entry which is preliminary data.</text>
</comment>
<dbReference type="OrthoDB" id="3515051at2759"/>
<feature type="chain" id="PRO_5021501791" description="DUF8021 domain-containing protein" evidence="1">
    <location>
        <begin position="22"/>
        <end position="262"/>
    </location>
</feature>
<sequence>MLSTTLHTILLLGGAATSASAACTRDDLKAAASSYVEAQAAGKPSFTALDASPDVAYSENFKTVPVATGILSQALKIDFNRSIYDTTQCATYTELVSATGAHPYVIGTQMRFADGDASKVTKMESIVTDKGDWLFNATGTLYYASREAWPEIPEDKRDSREAIKAAGDAYCDLFNDKSAKVPWGTPCERLEGGMYTGRGSPTDSCNVGVPSGVKLIDRRYVIDEVMGTVDIFMTFGSIPDSHEFRVENGKLRFVHTMSVMGG</sequence>
<dbReference type="Pfam" id="PF26061">
    <property type="entry name" value="DUF8021"/>
    <property type="match status" value="1"/>
</dbReference>
<proteinExistence type="predicted"/>
<protein>
    <recommendedName>
        <fullName evidence="2">DUF8021 domain-containing protein</fullName>
    </recommendedName>
</protein>
<reference evidence="3 4" key="1">
    <citation type="submission" date="2019-06" db="EMBL/GenBank/DDBJ databases">
        <title>Draft genome sequence of the filamentous fungus Phialemoniopsis curvata isolated from diesel fuel.</title>
        <authorList>
            <person name="Varaljay V.A."/>
            <person name="Lyon W.J."/>
            <person name="Crouch A.L."/>
            <person name="Drake C.E."/>
            <person name="Hollomon J.M."/>
            <person name="Nadeau L.J."/>
            <person name="Nunn H.S."/>
            <person name="Stevenson B.S."/>
            <person name="Bojanowski C.L."/>
            <person name="Crookes-Goodson W.J."/>
        </authorList>
    </citation>
    <scope>NUCLEOTIDE SEQUENCE [LARGE SCALE GENOMIC DNA]</scope>
    <source>
        <strain evidence="3 4">D216</strain>
    </source>
</reference>
<organism evidence="3 4">
    <name type="scientific">Thyridium curvatum</name>
    <dbReference type="NCBI Taxonomy" id="1093900"/>
    <lineage>
        <taxon>Eukaryota</taxon>
        <taxon>Fungi</taxon>
        <taxon>Dikarya</taxon>
        <taxon>Ascomycota</taxon>
        <taxon>Pezizomycotina</taxon>
        <taxon>Sordariomycetes</taxon>
        <taxon>Sordariomycetidae</taxon>
        <taxon>Thyridiales</taxon>
        <taxon>Thyridiaceae</taxon>
        <taxon>Thyridium</taxon>
    </lineage>
</organism>
<accession>A0A507B5H7</accession>
<evidence type="ECO:0000256" key="1">
    <source>
        <dbReference type="SAM" id="SignalP"/>
    </source>
</evidence>
<dbReference type="STRING" id="1093900.A0A507B5H7"/>
<evidence type="ECO:0000259" key="2">
    <source>
        <dbReference type="Pfam" id="PF26061"/>
    </source>
</evidence>
<evidence type="ECO:0000313" key="4">
    <source>
        <dbReference type="Proteomes" id="UP000319257"/>
    </source>
</evidence>
<dbReference type="AlphaFoldDB" id="A0A507B5H7"/>
<feature type="domain" description="DUF8021" evidence="2">
    <location>
        <begin position="156"/>
        <end position="257"/>
    </location>
</feature>
<keyword evidence="4" id="KW-1185">Reference proteome</keyword>
<feature type="signal peptide" evidence="1">
    <location>
        <begin position="1"/>
        <end position="21"/>
    </location>
</feature>
<dbReference type="InParanoid" id="A0A507B5H7"/>
<evidence type="ECO:0000313" key="3">
    <source>
        <dbReference type="EMBL" id="TPX12609.1"/>
    </source>
</evidence>
<dbReference type="InterPro" id="IPR058334">
    <property type="entry name" value="DUF8021"/>
</dbReference>
<dbReference type="EMBL" id="SKBQ01000003">
    <property type="protein sequence ID" value="TPX12609.1"/>
    <property type="molecule type" value="Genomic_DNA"/>
</dbReference>
<name>A0A507B5H7_9PEZI</name>